<proteinExistence type="predicted"/>
<dbReference type="EMBL" id="CP006936">
    <property type="protein sequence ID" value="AHC26035.1"/>
    <property type="molecule type" value="Genomic_DNA"/>
</dbReference>
<organism evidence="1 2">
    <name type="scientific">Mycolicibacterium neoaurum VKM Ac-1815D</name>
    <dbReference type="NCBI Taxonomy" id="700508"/>
    <lineage>
        <taxon>Bacteria</taxon>
        <taxon>Bacillati</taxon>
        <taxon>Actinomycetota</taxon>
        <taxon>Actinomycetes</taxon>
        <taxon>Mycobacteriales</taxon>
        <taxon>Mycobacteriaceae</taxon>
        <taxon>Mycolicibacterium</taxon>
    </lineage>
</organism>
<accession>V5XC96</accession>
<dbReference type="KEGG" id="mne:D174_16200"/>
<name>V5XC96_MYCNE</name>
<protein>
    <submittedName>
        <fullName evidence="1">Magnesium transporter</fullName>
    </submittedName>
</protein>
<evidence type="ECO:0000313" key="1">
    <source>
        <dbReference type="EMBL" id="AHC26035.1"/>
    </source>
</evidence>
<dbReference type="HOGENOM" id="CLU_989797_0_0_11"/>
<dbReference type="eggNOG" id="COG2239">
    <property type="taxonomic scope" value="Bacteria"/>
</dbReference>
<gene>
    <name evidence="1" type="ORF">D174_16200</name>
</gene>
<dbReference type="AlphaFoldDB" id="V5XC96"/>
<sequence length="273" mass="29752">MLLSEVIGRRVHDRSGRSIGRLDDLCVRFTGLREPAPVTGLLIARRHDAPLTAPWSAVLGCTASGLVVDTGVGITAPSGDDTEIWLHRDVLDTQVLDIVGRRIARVSDVLLVSRDANRLEATGVDVGFAGVVRRLGLGRVTARARHDTVAWSDLHPTSERGHAVALSTPRAAIHHLDAVALAELMGRLDVSAAAEVVAAYPPAVAASAVRVDPETGERVLRALPNPDVERIVTAMPSAHAAQWRTRLQRTPRLLGRHLLRSRVWPRRRVRRKR</sequence>
<reference evidence="1 2" key="1">
    <citation type="journal article" date="2014" name="Genome Announc.">
        <title>Complete Genome Sequence of Sterol-Transforming Mycobacterium neoaurum Strain VKM Ac-1815D.</title>
        <authorList>
            <person name="Shtratnikova V.Y."/>
            <person name="Bragin E.Y."/>
            <person name="Dovbnya D.V."/>
            <person name="Pekov Y.A."/>
            <person name="Schelkunov M.I."/>
            <person name="Strizhov N."/>
            <person name="Ivashina T.V."/>
            <person name="Ashapkin V.V."/>
            <person name="Donova M.V."/>
        </authorList>
    </citation>
    <scope>NUCLEOTIDE SEQUENCE [LARGE SCALE GENOMIC DNA]</scope>
    <source>
        <strain evidence="1 2">VKM Ac-1815D</strain>
    </source>
</reference>
<dbReference type="Proteomes" id="UP000018763">
    <property type="component" value="Chromosome"/>
</dbReference>
<keyword evidence="2" id="KW-1185">Reference proteome</keyword>
<evidence type="ECO:0000313" key="2">
    <source>
        <dbReference type="Proteomes" id="UP000018763"/>
    </source>
</evidence>